<dbReference type="InterPro" id="IPR041542">
    <property type="entry name" value="GH43_C2"/>
</dbReference>
<proteinExistence type="predicted"/>
<dbReference type="RefSeq" id="WP_275202858.1">
    <property type="nucleotide sequence ID" value="NZ_JARFID010000189.1"/>
</dbReference>
<gene>
    <name evidence="2" type="ORF">PZH42_27020</name>
</gene>
<reference evidence="2" key="1">
    <citation type="submission" date="2023-03" db="EMBL/GenBank/DDBJ databases">
        <title>DFI Biobank Strains.</title>
        <authorList>
            <person name="Mostad J."/>
            <person name="Paddock L."/>
            <person name="Medina S."/>
            <person name="Waligurski E."/>
            <person name="Barat B."/>
            <person name="Smith R."/>
            <person name="Burgo V."/>
            <person name="Metcalfe C."/>
            <person name="Woodson C."/>
            <person name="Sundararajan A."/>
            <person name="Ramaswamy R."/>
            <person name="Lin H."/>
            <person name="Pamer E.G."/>
        </authorList>
    </citation>
    <scope>NUCLEOTIDE SEQUENCE</scope>
    <source>
        <strain evidence="2">DFI.9.5</strain>
    </source>
</reference>
<name>A0AAW6MA34_9BACE</name>
<protein>
    <recommendedName>
        <fullName evidence="1">Beta-xylosidase C-terminal Concanavalin A-like domain-containing protein</fullName>
    </recommendedName>
</protein>
<sequence length="39" mass="4455">MPFTARQGKWIGAKVGLFSTTPYGKELGWVDADWFHIDK</sequence>
<evidence type="ECO:0000313" key="3">
    <source>
        <dbReference type="Proteomes" id="UP001221924"/>
    </source>
</evidence>
<comment type="caution">
    <text evidence="2">The sequence shown here is derived from an EMBL/GenBank/DDBJ whole genome shotgun (WGS) entry which is preliminary data.</text>
</comment>
<evidence type="ECO:0000259" key="1">
    <source>
        <dbReference type="Pfam" id="PF17851"/>
    </source>
</evidence>
<feature type="non-terminal residue" evidence="2">
    <location>
        <position position="1"/>
    </location>
</feature>
<dbReference type="EMBL" id="JARFID010000189">
    <property type="protein sequence ID" value="MDE8697718.1"/>
    <property type="molecule type" value="Genomic_DNA"/>
</dbReference>
<dbReference type="AlphaFoldDB" id="A0AAW6MA34"/>
<feature type="domain" description="Beta-xylosidase C-terminal Concanavalin A-like" evidence="1">
    <location>
        <begin position="4"/>
        <end position="37"/>
    </location>
</feature>
<organism evidence="2 3">
    <name type="scientific">Bacteroides cellulosilyticus</name>
    <dbReference type="NCBI Taxonomy" id="246787"/>
    <lineage>
        <taxon>Bacteria</taxon>
        <taxon>Pseudomonadati</taxon>
        <taxon>Bacteroidota</taxon>
        <taxon>Bacteroidia</taxon>
        <taxon>Bacteroidales</taxon>
        <taxon>Bacteroidaceae</taxon>
        <taxon>Bacteroides</taxon>
    </lineage>
</organism>
<accession>A0AAW6MA34</accession>
<evidence type="ECO:0000313" key="2">
    <source>
        <dbReference type="EMBL" id="MDE8697718.1"/>
    </source>
</evidence>
<dbReference type="Pfam" id="PF17851">
    <property type="entry name" value="GH43_C2"/>
    <property type="match status" value="1"/>
</dbReference>
<dbReference type="Gene3D" id="2.60.120.200">
    <property type="match status" value="1"/>
</dbReference>
<dbReference type="Proteomes" id="UP001221924">
    <property type="component" value="Unassembled WGS sequence"/>
</dbReference>